<proteinExistence type="predicted"/>
<gene>
    <name evidence="1" type="ORF">SLAV_24015</name>
</gene>
<dbReference type="KEGG" id="slx:SLAV_24015"/>
<evidence type="ECO:0000313" key="2">
    <source>
        <dbReference type="Proteomes" id="UP000231791"/>
    </source>
</evidence>
<dbReference type="EMBL" id="CP024985">
    <property type="protein sequence ID" value="ATZ26606.1"/>
    <property type="molecule type" value="Genomic_DNA"/>
</dbReference>
<evidence type="ECO:0000313" key="1">
    <source>
        <dbReference type="EMBL" id="ATZ26606.1"/>
    </source>
</evidence>
<sequence>MLRQGRKVREVRDVKGCGRGRFVSLGAFGAALSLVVGGLFAAPAAQAATGGCEGKMVKALPFVTGEVRVYKGRDRVCAVTVALRAGERRHMSVSIQPRGGVPVGDAGQFTRYAGPVSVGAINRCVYVKGGVAAGSVDSGWILC</sequence>
<name>A0A2K8PIN8_STRLA</name>
<protein>
    <submittedName>
        <fullName evidence="1">Uncharacterized protein</fullName>
    </submittedName>
</protein>
<dbReference type="Proteomes" id="UP000231791">
    <property type="component" value="Chromosome"/>
</dbReference>
<accession>A0A2K8PIN8</accession>
<keyword evidence="2" id="KW-1185">Reference proteome</keyword>
<organism evidence="1 2">
    <name type="scientific">Streptomyces lavendulae subsp. lavendulae</name>
    <dbReference type="NCBI Taxonomy" id="58340"/>
    <lineage>
        <taxon>Bacteria</taxon>
        <taxon>Bacillati</taxon>
        <taxon>Actinomycetota</taxon>
        <taxon>Actinomycetes</taxon>
        <taxon>Kitasatosporales</taxon>
        <taxon>Streptomycetaceae</taxon>
        <taxon>Streptomyces</taxon>
    </lineage>
</organism>
<dbReference type="AlphaFoldDB" id="A0A2K8PIN8"/>
<reference evidence="1 2" key="1">
    <citation type="submission" date="2017-11" db="EMBL/GenBank/DDBJ databases">
        <title>Complete genome sequence of Streptomyces lavendulae subsp. lavendulae CCM 3239 (formerly 'Streptomyces aureofaciens CCM 3239'), the producer of the angucycline-type antibiotic auricin.</title>
        <authorList>
            <person name="Busche T."/>
            <person name="Novakova R."/>
            <person name="Al'Dilaimi A."/>
            <person name="Homerova D."/>
            <person name="Feckova L."/>
            <person name="Rezuchova B."/>
            <person name="Mingyar E."/>
            <person name="Csolleiova D."/>
            <person name="Bekeova C."/>
            <person name="Winkler A."/>
            <person name="Sevcikova B."/>
            <person name="Kalinowski J."/>
            <person name="Kormanec J."/>
            <person name="Ruckert C."/>
        </authorList>
    </citation>
    <scope>NUCLEOTIDE SEQUENCE [LARGE SCALE GENOMIC DNA]</scope>
    <source>
        <strain evidence="1 2">CCM 3239</strain>
    </source>
</reference>